<protein>
    <recommendedName>
        <fullName evidence="4 5">Flagellar hook-basal body complex protein FliE</fullName>
    </recommendedName>
</protein>
<dbReference type="AlphaFoldDB" id="A0A1G9C0B2"/>
<name>A0A1G9C0B2_9FIRM</name>
<dbReference type="GO" id="GO:0005198">
    <property type="term" value="F:structural molecule activity"/>
    <property type="evidence" value="ECO:0007669"/>
    <property type="project" value="UniProtKB-UniRule"/>
</dbReference>
<comment type="similarity">
    <text evidence="2 4">Belongs to the FliE family.</text>
</comment>
<dbReference type="Proteomes" id="UP000198718">
    <property type="component" value="Unassembled WGS sequence"/>
</dbReference>
<dbReference type="Pfam" id="PF02049">
    <property type="entry name" value="FliE"/>
    <property type="match status" value="1"/>
</dbReference>
<evidence type="ECO:0000313" key="7">
    <source>
        <dbReference type="Proteomes" id="UP000198718"/>
    </source>
</evidence>
<evidence type="ECO:0000256" key="4">
    <source>
        <dbReference type="HAMAP-Rule" id="MF_00724"/>
    </source>
</evidence>
<dbReference type="NCBIfam" id="TIGR00205">
    <property type="entry name" value="fliE"/>
    <property type="match status" value="1"/>
</dbReference>
<keyword evidence="6" id="KW-0282">Flagellum</keyword>
<dbReference type="GO" id="GO:0009425">
    <property type="term" value="C:bacterial-type flagellum basal body"/>
    <property type="evidence" value="ECO:0007669"/>
    <property type="project" value="UniProtKB-SubCell"/>
</dbReference>
<gene>
    <name evidence="4" type="primary">fliE</name>
    <name evidence="6" type="ORF">SAMN05660472_01321</name>
</gene>
<dbReference type="RefSeq" id="WP_090552311.1">
    <property type="nucleotide sequence ID" value="NZ_FNFP01000002.1"/>
</dbReference>
<dbReference type="EMBL" id="FNFP01000002">
    <property type="protein sequence ID" value="SDK45126.1"/>
    <property type="molecule type" value="Genomic_DNA"/>
</dbReference>
<evidence type="ECO:0000256" key="2">
    <source>
        <dbReference type="ARBA" id="ARBA00009272"/>
    </source>
</evidence>
<proteinExistence type="inferred from homology"/>
<evidence type="ECO:0000256" key="3">
    <source>
        <dbReference type="ARBA" id="ARBA00023143"/>
    </source>
</evidence>
<keyword evidence="3 4" id="KW-0975">Bacterial flagellum</keyword>
<dbReference type="InterPro" id="IPR001624">
    <property type="entry name" value="FliE"/>
</dbReference>
<reference evidence="6 7" key="1">
    <citation type="submission" date="2016-10" db="EMBL/GenBank/DDBJ databases">
        <authorList>
            <person name="de Groot N.N."/>
        </authorList>
    </citation>
    <scope>NUCLEOTIDE SEQUENCE [LARGE SCALE GENOMIC DNA]</scope>
    <source>
        <strain evidence="6 7">DSM 18346</strain>
    </source>
</reference>
<dbReference type="GO" id="GO:0071973">
    <property type="term" value="P:bacterial-type flagellum-dependent cell motility"/>
    <property type="evidence" value="ECO:0007669"/>
    <property type="project" value="InterPro"/>
</dbReference>
<evidence type="ECO:0000256" key="5">
    <source>
        <dbReference type="NCBIfam" id="TIGR00205"/>
    </source>
</evidence>
<evidence type="ECO:0000256" key="1">
    <source>
        <dbReference type="ARBA" id="ARBA00004117"/>
    </source>
</evidence>
<keyword evidence="7" id="KW-1185">Reference proteome</keyword>
<keyword evidence="6" id="KW-0966">Cell projection</keyword>
<dbReference type="OrthoDB" id="9812413at2"/>
<dbReference type="GO" id="GO:0003774">
    <property type="term" value="F:cytoskeletal motor activity"/>
    <property type="evidence" value="ECO:0007669"/>
    <property type="project" value="InterPro"/>
</dbReference>
<sequence>MLKINDLHIMNGVDNDLGIFNKNKNSVKDNHSFKAFLSEAVDRVNELENSSKTYSMKLATGEIENIHEAMIASQKAETSLQFIMEVRNKVLDAYKEIMRMQI</sequence>
<dbReference type="HAMAP" id="MF_00724">
    <property type="entry name" value="FliE"/>
    <property type="match status" value="1"/>
</dbReference>
<evidence type="ECO:0000313" key="6">
    <source>
        <dbReference type="EMBL" id="SDK45126.1"/>
    </source>
</evidence>
<accession>A0A1G9C0B2</accession>
<dbReference type="PANTHER" id="PTHR34653:SF1">
    <property type="entry name" value="FLAGELLAR HOOK-BASAL BODY COMPLEX PROTEIN FLIE"/>
    <property type="match status" value="1"/>
</dbReference>
<keyword evidence="6" id="KW-0969">Cilium</keyword>
<dbReference type="PRINTS" id="PR01006">
    <property type="entry name" value="FLGHOOKFLIE"/>
</dbReference>
<dbReference type="STRING" id="393762.SAMN05660472_01321"/>
<comment type="subcellular location">
    <subcellularLocation>
        <location evidence="1 4">Bacterial flagellum basal body</location>
    </subcellularLocation>
</comment>
<organism evidence="6 7">
    <name type="scientific">Natronincola ferrireducens</name>
    <dbReference type="NCBI Taxonomy" id="393762"/>
    <lineage>
        <taxon>Bacteria</taxon>
        <taxon>Bacillati</taxon>
        <taxon>Bacillota</taxon>
        <taxon>Clostridia</taxon>
        <taxon>Peptostreptococcales</taxon>
        <taxon>Natronincolaceae</taxon>
        <taxon>Natronincola</taxon>
    </lineage>
</organism>
<dbReference type="PANTHER" id="PTHR34653">
    <property type="match status" value="1"/>
</dbReference>